<dbReference type="SUPFAM" id="SSF50630">
    <property type="entry name" value="Acid proteases"/>
    <property type="match status" value="1"/>
</dbReference>
<dbReference type="GO" id="GO:0004190">
    <property type="term" value="F:aspartic-type endopeptidase activity"/>
    <property type="evidence" value="ECO:0007669"/>
    <property type="project" value="InterPro"/>
</dbReference>
<dbReference type="Gene3D" id="2.40.70.10">
    <property type="entry name" value="Acid Proteases"/>
    <property type="match status" value="1"/>
</dbReference>
<dbReference type="InterPro" id="IPR001969">
    <property type="entry name" value="Aspartic_peptidase_AS"/>
</dbReference>
<reference evidence="1" key="1">
    <citation type="submission" date="2016-10" db="EMBL/GenBank/DDBJ databases">
        <title>Sequence of Gallionella enrichment culture.</title>
        <authorList>
            <person name="Poehlein A."/>
            <person name="Muehling M."/>
            <person name="Daniel R."/>
        </authorList>
    </citation>
    <scope>NUCLEOTIDE SEQUENCE</scope>
</reference>
<dbReference type="CDD" id="cd05483">
    <property type="entry name" value="retropepsin_like_bacteria"/>
    <property type="match status" value="1"/>
</dbReference>
<organism evidence="1">
    <name type="scientific">mine drainage metagenome</name>
    <dbReference type="NCBI Taxonomy" id="410659"/>
    <lineage>
        <taxon>unclassified sequences</taxon>
        <taxon>metagenomes</taxon>
        <taxon>ecological metagenomes</taxon>
    </lineage>
</organism>
<comment type="caution">
    <text evidence="1">The sequence shown here is derived from an EMBL/GenBank/DDBJ whole genome shotgun (WGS) entry which is preliminary data.</text>
</comment>
<proteinExistence type="predicted"/>
<evidence type="ECO:0000313" key="1">
    <source>
        <dbReference type="EMBL" id="OIQ82160.1"/>
    </source>
</evidence>
<dbReference type="InterPro" id="IPR034122">
    <property type="entry name" value="Retropepsin-like_bacterial"/>
</dbReference>
<evidence type="ECO:0008006" key="2">
    <source>
        <dbReference type="Google" id="ProtNLM"/>
    </source>
</evidence>
<dbReference type="GO" id="GO:0006508">
    <property type="term" value="P:proteolysis"/>
    <property type="evidence" value="ECO:0007669"/>
    <property type="project" value="InterPro"/>
</dbReference>
<accession>A0A1J5QFE7</accession>
<dbReference type="NCBIfam" id="TIGR02281">
    <property type="entry name" value="clan_AA_DTGA"/>
    <property type="match status" value="1"/>
</dbReference>
<dbReference type="InterPro" id="IPR011969">
    <property type="entry name" value="Clan_AA_Asp_peptidase_C"/>
</dbReference>
<dbReference type="EMBL" id="MLJW01000836">
    <property type="protein sequence ID" value="OIQ82160.1"/>
    <property type="molecule type" value="Genomic_DNA"/>
</dbReference>
<dbReference type="Pfam" id="PF13975">
    <property type="entry name" value="gag-asp_proteas"/>
    <property type="match status" value="1"/>
</dbReference>
<dbReference type="InterPro" id="IPR021109">
    <property type="entry name" value="Peptidase_aspartic_dom_sf"/>
</dbReference>
<sequence length="210" mass="22042">MRYLILLCLIGWSGIAGAEPCINVVGLFSGKAVLVINGSAPRMLAVGQVSPEGVRLLAADSVQAVLEVDGKRKLMGMGQGAATADLPPPQMMLYANKDGHFFGEGKINGHPVRFLLDTGATVVTMSGAEARRLGIDYLKGREGESATAGGVVKAWGVVLDSVKLGGITLNQVEAVVIDGDSLPFVLLGMSALTRMETKRNGISMTLIKKY</sequence>
<protein>
    <recommendedName>
        <fullName evidence="2">Retroviral aspartyl protease</fullName>
    </recommendedName>
</protein>
<name>A0A1J5QFE7_9ZZZZ</name>
<dbReference type="PROSITE" id="PS00141">
    <property type="entry name" value="ASP_PROTEASE"/>
    <property type="match status" value="1"/>
</dbReference>
<dbReference type="AlphaFoldDB" id="A0A1J5QFE7"/>
<gene>
    <name evidence="1" type="ORF">GALL_360620</name>
</gene>